<feature type="non-terminal residue" evidence="2">
    <location>
        <position position="1"/>
    </location>
</feature>
<dbReference type="Proteomes" id="UP000654075">
    <property type="component" value="Unassembled WGS sequence"/>
</dbReference>
<dbReference type="EMBL" id="CAJNNV010012489">
    <property type="protein sequence ID" value="CAE8600825.1"/>
    <property type="molecule type" value="Genomic_DNA"/>
</dbReference>
<evidence type="ECO:0000256" key="1">
    <source>
        <dbReference type="SAM" id="MobiDB-lite"/>
    </source>
</evidence>
<feature type="region of interest" description="Disordered" evidence="1">
    <location>
        <begin position="143"/>
        <end position="165"/>
    </location>
</feature>
<evidence type="ECO:0000313" key="2">
    <source>
        <dbReference type="EMBL" id="CAE8600825.1"/>
    </source>
</evidence>
<feature type="non-terminal residue" evidence="2">
    <location>
        <position position="165"/>
    </location>
</feature>
<dbReference type="AlphaFoldDB" id="A0A813EMU2"/>
<reference evidence="2" key="1">
    <citation type="submission" date="2021-02" db="EMBL/GenBank/DDBJ databases">
        <authorList>
            <person name="Dougan E. K."/>
            <person name="Rhodes N."/>
            <person name="Thang M."/>
            <person name="Chan C."/>
        </authorList>
    </citation>
    <scope>NUCLEOTIDE SEQUENCE</scope>
</reference>
<keyword evidence="3" id="KW-1185">Reference proteome</keyword>
<comment type="caution">
    <text evidence="2">The sequence shown here is derived from an EMBL/GenBank/DDBJ whole genome shotgun (WGS) entry which is preliminary data.</text>
</comment>
<name>A0A813EMU2_POLGL</name>
<protein>
    <submittedName>
        <fullName evidence="2">Uncharacterized protein</fullName>
    </submittedName>
</protein>
<sequence length="165" mass="18310">DLDSEIKVSKDQGRALNILREDQRVCSESLEGSEKRAKSLEADHAQLQGELEKLKDYKTPRLLDVVALQGELDKAREENAQLKARQDADEAELGTLQADLVLAQAENVELKKGEAELEKARGEVAKLQKAEAELDKARKEMGMLQKGKEVAENAKTELQKAKDTS</sequence>
<organism evidence="2 3">
    <name type="scientific">Polarella glacialis</name>
    <name type="common">Dinoflagellate</name>
    <dbReference type="NCBI Taxonomy" id="89957"/>
    <lineage>
        <taxon>Eukaryota</taxon>
        <taxon>Sar</taxon>
        <taxon>Alveolata</taxon>
        <taxon>Dinophyceae</taxon>
        <taxon>Suessiales</taxon>
        <taxon>Suessiaceae</taxon>
        <taxon>Polarella</taxon>
    </lineage>
</organism>
<evidence type="ECO:0000313" key="3">
    <source>
        <dbReference type="Proteomes" id="UP000654075"/>
    </source>
</evidence>
<accession>A0A813EMU2</accession>
<gene>
    <name evidence="2" type="ORF">PGLA1383_LOCUS19129</name>
</gene>
<proteinExistence type="predicted"/>